<name>A0A4C1SYU3_EUMVA</name>
<keyword evidence="3" id="KW-1185">Reference proteome</keyword>
<comment type="caution">
    <text evidence="2">The sequence shown here is derived from an EMBL/GenBank/DDBJ whole genome shotgun (WGS) entry which is preliminary data.</text>
</comment>
<dbReference type="AlphaFoldDB" id="A0A4C1SYU3"/>
<evidence type="ECO:0000256" key="1">
    <source>
        <dbReference type="SAM" id="MobiDB-lite"/>
    </source>
</evidence>
<gene>
    <name evidence="2" type="ORF">EVAR_92048_1</name>
</gene>
<sequence>MRASVAQRLKVLLSNQEVSCLILIMGALFPEQKREGAIDHVASLTASITGSHSARWIRIKLTGGKSARKASGGPAPGPPRCRRDAVGVAFENGKCENNGAEYGRRRDSEKQVPSAQKWNKKCIT</sequence>
<accession>A0A4C1SYU3</accession>
<proteinExistence type="predicted"/>
<dbReference type="Proteomes" id="UP000299102">
    <property type="component" value="Unassembled WGS sequence"/>
</dbReference>
<dbReference type="EMBL" id="BGZK01000025">
    <property type="protein sequence ID" value="GBP07136.1"/>
    <property type="molecule type" value="Genomic_DNA"/>
</dbReference>
<evidence type="ECO:0000313" key="3">
    <source>
        <dbReference type="Proteomes" id="UP000299102"/>
    </source>
</evidence>
<evidence type="ECO:0000313" key="2">
    <source>
        <dbReference type="EMBL" id="GBP07136.1"/>
    </source>
</evidence>
<feature type="region of interest" description="Disordered" evidence="1">
    <location>
        <begin position="64"/>
        <end position="83"/>
    </location>
</feature>
<organism evidence="2 3">
    <name type="scientific">Eumeta variegata</name>
    <name type="common">Bagworm moth</name>
    <name type="synonym">Eumeta japonica</name>
    <dbReference type="NCBI Taxonomy" id="151549"/>
    <lineage>
        <taxon>Eukaryota</taxon>
        <taxon>Metazoa</taxon>
        <taxon>Ecdysozoa</taxon>
        <taxon>Arthropoda</taxon>
        <taxon>Hexapoda</taxon>
        <taxon>Insecta</taxon>
        <taxon>Pterygota</taxon>
        <taxon>Neoptera</taxon>
        <taxon>Endopterygota</taxon>
        <taxon>Lepidoptera</taxon>
        <taxon>Glossata</taxon>
        <taxon>Ditrysia</taxon>
        <taxon>Tineoidea</taxon>
        <taxon>Psychidae</taxon>
        <taxon>Oiketicinae</taxon>
        <taxon>Eumeta</taxon>
    </lineage>
</organism>
<reference evidence="2 3" key="1">
    <citation type="journal article" date="2019" name="Commun. Biol.">
        <title>The bagworm genome reveals a unique fibroin gene that provides high tensile strength.</title>
        <authorList>
            <person name="Kono N."/>
            <person name="Nakamura H."/>
            <person name="Ohtoshi R."/>
            <person name="Tomita M."/>
            <person name="Numata K."/>
            <person name="Arakawa K."/>
        </authorList>
    </citation>
    <scope>NUCLEOTIDE SEQUENCE [LARGE SCALE GENOMIC DNA]</scope>
</reference>
<protein>
    <submittedName>
        <fullName evidence="2">Uncharacterized protein</fullName>
    </submittedName>
</protein>
<feature type="region of interest" description="Disordered" evidence="1">
    <location>
        <begin position="99"/>
        <end position="124"/>
    </location>
</feature>